<accession>A0A1B7HNA2</accession>
<dbReference type="InterPro" id="IPR050680">
    <property type="entry name" value="YpeA/RimI_acetyltransf"/>
</dbReference>
<dbReference type="PANTHER" id="PTHR43420">
    <property type="entry name" value="ACETYLTRANSFERASE"/>
    <property type="match status" value="1"/>
</dbReference>
<name>A0A1B7HNA2_9ENTR</name>
<dbReference type="PROSITE" id="PS51186">
    <property type="entry name" value="GNAT"/>
    <property type="match status" value="1"/>
</dbReference>
<evidence type="ECO:0000256" key="1">
    <source>
        <dbReference type="ARBA" id="ARBA00022679"/>
    </source>
</evidence>
<dbReference type="InterPro" id="IPR000182">
    <property type="entry name" value="GNAT_dom"/>
</dbReference>
<dbReference type="GO" id="GO:0016747">
    <property type="term" value="F:acyltransferase activity, transferring groups other than amino-acyl groups"/>
    <property type="evidence" value="ECO:0007669"/>
    <property type="project" value="InterPro"/>
</dbReference>
<evidence type="ECO:0000256" key="2">
    <source>
        <dbReference type="ARBA" id="ARBA00023315"/>
    </source>
</evidence>
<feature type="domain" description="N-acetyltransferase" evidence="3">
    <location>
        <begin position="2"/>
        <end position="164"/>
    </location>
</feature>
<dbReference type="RefSeq" id="WP_064518777.1">
    <property type="nucleotide sequence ID" value="NZ_LXEP01000044.1"/>
</dbReference>
<evidence type="ECO:0000313" key="5">
    <source>
        <dbReference type="Proteomes" id="UP000078504"/>
    </source>
</evidence>
<dbReference type="EMBL" id="LXEP01000044">
    <property type="protein sequence ID" value="OAT17041.1"/>
    <property type="molecule type" value="Genomic_DNA"/>
</dbReference>
<comment type="caution">
    <text evidence="4">The sequence shown here is derived from an EMBL/GenBank/DDBJ whole genome shotgun (WGS) entry which is preliminary data.</text>
</comment>
<dbReference type="Pfam" id="PF00583">
    <property type="entry name" value="Acetyltransf_1"/>
    <property type="match status" value="1"/>
</dbReference>
<evidence type="ECO:0000313" key="4">
    <source>
        <dbReference type="EMBL" id="OAT17041.1"/>
    </source>
</evidence>
<dbReference type="SUPFAM" id="SSF55729">
    <property type="entry name" value="Acyl-CoA N-acyltransferases (Nat)"/>
    <property type="match status" value="1"/>
</dbReference>
<organism evidence="4 5">
    <name type="scientific">Buttiauxella gaviniae ATCC 51604</name>
    <dbReference type="NCBI Taxonomy" id="1354253"/>
    <lineage>
        <taxon>Bacteria</taxon>
        <taxon>Pseudomonadati</taxon>
        <taxon>Pseudomonadota</taxon>
        <taxon>Gammaproteobacteria</taxon>
        <taxon>Enterobacterales</taxon>
        <taxon>Enterobacteriaceae</taxon>
        <taxon>Buttiauxella</taxon>
    </lineage>
</organism>
<sequence length="166" mass="18884">MVTFRPMLRHDFLAFIDYFVVDYASEIASSYRLSEADALLQARRETEASFPDGEKSAGQVVLCITQTHLGEEQHIGYLWYKPDSELKSVYINDFYLFPQFRGLGLGSEAMKSLEERLIQQGYNQIKLRVAADNRRARQVYETNGFAVTGINMNKILGVSSHTASED</sequence>
<dbReference type="AlphaFoldDB" id="A0A1B7HNA2"/>
<dbReference type="PATRIC" id="fig|1354253.4.peg.4400"/>
<protein>
    <submittedName>
        <fullName evidence="4">Histone acetyltransferase</fullName>
    </submittedName>
</protein>
<dbReference type="CDD" id="cd04301">
    <property type="entry name" value="NAT_SF"/>
    <property type="match status" value="1"/>
</dbReference>
<dbReference type="Gene3D" id="3.40.630.30">
    <property type="match status" value="1"/>
</dbReference>
<dbReference type="Proteomes" id="UP000078504">
    <property type="component" value="Unassembled WGS sequence"/>
</dbReference>
<keyword evidence="2" id="KW-0012">Acyltransferase</keyword>
<evidence type="ECO:0000259" key="3">
    <source>
        <dbReference type="PROSITE" id="PS51186"/>
    </source>
</evidence>
<gene>
    <name evidence="4" type="ORF">M977_04287</name>
</gene>
<reference evidence="4 5" key="1">
    <citation type="submission" date="2016-04" db="EMBL/GenBank/DDBJ databases">
        <title>ATOL: Assembling a taxonomically balanced genome-scale reconstruction of the evolutionary history of the Enterobacteriaceae.</title>
        <authorList>
            <person name="Plunkett G.III."/>
            <person name="Neeno-Eckwall E.C."/>
            <person name="Glasner J.D."/>
            <person name="Perna N.T."/>
        </authorList>
    </citation>
    <scope>NUCLEOTIDE SEQUENCE [LARGE SCALE GENOMIC DNA]</scope>
    <source>
        <strain evidence="4 5">ATCC 51604</strain>
    </source>
</reference>
<keyword evidence="1 4" id="KW-0808">Transferase</keyword>
<proteinExistence type="predicted"/>
<dbReference type="InterPro" id="IPR016181">
    <property type="entry name" value="Acyl_CoA_acyltransferase"/>
</dbReference>